<evidence type="ECO:0000256" key="7">
    <source>
        <dbReference type="ARBA" id="ARBA00023242"/>
    </source>
</evidence>
<evidence type="ECO:0000256" key="8">
    <source>
        <dbReference type="PROSITE-ProRule" id="PRU00042"/>
    </source>
</evidence>
<dbReference type="Gene3D" id="3.30.160.60">
    <property type="entry name" value="Classic Zinc Finger"/>
    <property type="match status" value="3"/>
</dbReference>
<dbReference type="PANTHER" id="PTHR46179">
    <property type="entry name" value="ZINC FINGER PROTEIN"/>
    <property type="match status" value="1"/>
</dbReference>
<accession>A0AAV5U2I1</accession>
<dbReference type="GO" id="GO:0005634">
    <property type="term" value="C:nucleus"/>
    <property type="evidence" value="ECO:0007669"/>
    <property type="project" value="UniProtKB-SubCell"/>
</dbReference>
<gene>
    <name evidence="10" type="ORF">PENTCL1PPCAC_22881</name>
</gene>
<keyword evidence="11" id="KW-1185">Reference proteome</keyword>
<feature type="domain" description="C2H2-type" evidence="9">
    <location>
        <begin position="173"/>
        <end position="200"/>
    </location>
</feature>
<keyword evidence="6" id="KW-0804">Transcription</keyword>
<protein>
    <recommendedName>
        <fullName evidence="9">C2H2-type domain-containing protein</fullName>
    </recommendedName>
</protein>
<keyword evidence="5" id="KW-0805">Transcription regulation</keyword>
<proteinExistence type="predicted"/>
<dbReference type="PANTHER" id="PTHR46179:SF13">
    <property type="entry name" value="C2H2-TYPE DOMAIN-CONTAINING PROTEIN"/>
    <property type="match status" value="1"/>
</dbReference>
<evidence type="ECO:0000313" key="11">
    <source>
        <dbReference type="Proteomes" id="UP001432027"/>
    </source>
</evidence>
<dbReference type="PROSITE" id="PS00028">
    <property type="entry name" value="ZINC_FINGER_C2H2_1"/>
    <property type="match status" value="4"/>
</dbReference>
<keyword evidence="4" id="KW-0862">Zinc</keyword>
<comment type="caution">
    <text evidence="10">The sequence shown here is derived from an EMBL/GenBank/DDBJ whole genome shotgun (WGS) entry which is preliminary data.</text>
</comment>
<evidence type="ECO:0000256" key="2">
    <source>
        <dbReference type="ARBA" id="ARBA00022723"/>
    </source>
</evidence>
<organism evidence="10 11">
    <name type="scientific">Pristionchus entomophagus</name>
    <dbReference type="NCBI Taxonomy" id="358040"/>
    <lineage>
        <taxon>Eukaryota</taxon>
        <taxon>Metazoa</taxon>
        <taxon>Ecdysozoa</taxon>
        <taxon>Nematoda</taxon>
        <taxon>Chromadorea</taxon>
        <taxon>Rhabditida</taxon>
        <taxon>Rhabditina</taxon>
        <taxon>Diplogasteromorpha</taxon>
        <taxon>Diplogasteroidea</taxon>
        <taxon>Neodiplogasteridae</taxon>
        <taxon>Pristionchus</taxon>
    </lineage>
</organism>
<sequence>GGGERWMQPHFVACPIPFCNRAFSIHNKCRMESHMSMHGHHASLQKKGLIALHSRNEFALIRSCGRKEKLLSAHSGDMHVCMWDDCGLTFLDVNHFFTHCLSHMDFVQGGECLWDSCALKFKHKSRLIPHVHHHMGMKAGGCPFCGEVFSSISKLYDHVSRRMKDENGLRGNVLCKLCRKSFPNDKSLRLHIKRHVVKMECRECRVLFSTKHDLNRHQSSVHSTLRPQIVCSYPNCNATFTSNAKLVQHLKCHSDDRLLCPHCPREFKWDETSD</sequence>
<feature type="domain" description="C2H2-type" evidence="9">
    <location>
        <begin position="199"/>
        <end position="227"/>
    </location>
</feature>
<dbReference type="GO" id="GO:0008270">
    <property type="term" value="F:zinc ion binding"/>
    <property type="evidence" value="ECO:0007669"/>
    <property type="project" value="UniProtKB-KW"/>
</dbReference>
<reference evidence="10" key="1">
    <citation type="submission" date="2023-10" db="EMBL/GenBank/DDBJ databases">
        <title>Genome assembly of Pristionchus species.</title>
        <authorList>
            <person name="Yoshida K."/>
            <person name="Sommer R.J."/>
        </authorList>
    </citation>
    <scope>NUCLEOTIDE SEQUENCE</scope>
    <source>
        <strain evidence="10">RS0144</strain>
    </source>
</reference>
<dbReference type="InterPro" id="IPR036236">
    <property type="entry name" value="Znf_C2H2_sf"/>
</dbReference>
<dbReference type="AlphaFoldDB" id="A0AAV5U2I1"/>
<dbReference type="SUPFAM" id="SSF57667">
    <property type="entry name" value="beta-beta-alpha zinc fingers"/>
    <property type="match status" value="2"/>
</dbReference>
<name>A0AAV5U2I1_9BILA</name>
<dbReference type="PROSITE" id="PS50157">
    <property type="entry name" value="ZINC_FINGER_C2H2_2"/>
    <property type="match status" value="3"/>
</dbReference>
<keyword evidence="2" id="KW-0479">Metal-binding</keyword>
<dbReference type="Proteomes" id="UP001432027">
    <property type="component" value="Unassembled WGS sequence"/>
</dbReference>
<dbReference type="InterPro" id="IPR051061">
    <property type="entry name" value="Zinc_finger_trans_reg"/>
</dbReference>
<feature type="domain" description="C2H2-type" evidence="9">
    <location>
        <begin position="229"/>
        <end position="258"/>
    </location>
</feature>
<evidence type="ECO:0000256" key="3">
    <source>
        <dbReference type="ARBA" id="ARBA00022771"/>
    </source>
</evidence>
<keyword evidence="3 8" id="KW-0863">Zinc-finger</keyword>
<evidence type="ECO:0000256" key="5">
    <source>
        <dbReference type="ARBA" id="ARBA00023015"/>
    </source>
</evidence>
<dbReference type="InterPro" id="IPR013087">
    <property type="entry name" value="Znf_C2H2_type"/>
</dbReference>
<dbReference type="EMBL" id="BTSX01000005">
    <property type="protein sequence ID" value="GMT00707.1"/>
    <property type="molecule type" value="Genomic_DNA"/>
</dbReference>
<evidence type="ECO:0000256" key="4">
    <source>
        <dbReference type="ARBA" id="ARBA00022833"/>
    </source>
</evidence>
<dbReference type="SMART" id="SM00355">
    <property type="entry name" value="ZnF_C2H2"/>
    <property type="match status" value="7"/>
</dbReference>
<keyword evidence="7" id="KW-0539">Nucleus</keyword>
<feature type="non-terminal residue" evidence="10">
    <location>
        <position position="1"/>
    </location>
</feature>
<evidence type="ECO:0000256" key="1">
    <source>
        <dbReference type="ARBA" id="ARBA00004123"/>
    </source>
</evidence>
<comment type="subcellular location">
    <subcellularLocation>
        <location evidence="1">Nucleus</location>
    </subcellularLocation>
</comment>
<dbReference type="GO" id="GO:0006357">
    <property type="term" value="P:regulation of transcription by RNA polymerase II"/>
    <property type="evidence" value="ECO:0007669"/>
    <property type="project" value="TreeGrafter"/>
</dbReference>
<evidence type="ECO:0000259" key="9">
    <source>
        <dbReference type="PROSITE" id="PS50157"/>
    </source>
</evidence>
<evidence type="ECO:0000256" key="6">
    <source>
        <dbReference type="ARBA" id="ARBA00023163"/>
    </source>
</evidence>
<evidence type="ECO:0000313" key="10">
    <source>
        <dbReference type="EMBL" id="GMT00707.1"/>
    </source>
</evidence>